<dbReference type="EMBL" id="AUNC01000020">
    <property type="protein sequence ID" value="KEO56727.1"/>
    <property type="molecule type" value="Genomic_DNA"/>
</dbReference>
<comment type="caution">
    <text evidence="1">The sequence shown here is derived from an EMBL/GenBank/DDBJ whole genome shotgun (WGS) entry which is preliminary data.</text>
</comment>
<evidence type="ECO:0000313" key="1">
    <source>
        <dbReference type="EMBL" id="KEO56727.1"/>
    </source>
</evidence>
<accession>A0ABR4TMZ4</accession>
<reference evidence="1 2" key="1">
    <citation type="submission" date="2013-07" db="EMBL/GenBank/DDBJ databases">
        <title>Thalassospira permensis NBRC 106175 Genome Sequencing.</title>
        <authorList>
            <person name="Lai Q."/>
            <person name="Shao Z."/>
        </authorList>
    </citation>
    <scope>NUCLEOTIDE SEQUENCE [LARGE SCALE GENOMIC DNA]</scope>
    <source>
        <strain evidence="1 2">NBRC 106175</strain>
    </source>
</reference>
<keyword evidence="2" id="KW-1185">Reference proteome</keyword>
<organism evidence="1 2">
    <name type="scientific">Thalassospira permensis NBRC 106175</name>
    <dbReference type="NCBI Taxonomy" id="1353532"/>
    <lineage>
        <taxon>Bacteria</taxon>
        <taxon>Pseudomonadati</taxon>
        <taxon>Pseudomonadota</taxon>
        <taxon>Alphaproteobacteria</taxon>
        <taxon>Rhodospirillales</taxon>
        <taxon>Thalassospiraceae</taxon>
        <taxon>Thalassospira</taxon>
    </lineage>
</organism>
<proteinExistence type="predicted"/>
<dbReference type="Proteomes" id="UP000027463">
    <property type="component" value="Unassembled WGS sequence"/>
</dbReference>
<sequence length="32" mass="3600">MRMITGQNVCRYLRITILNAALPGPDGIRRIS</sequence>
<gene>
    <name evidence="1" type="ORF">SMB34_18525</name>
</gene>
<evidence type="ECO:0000313" key="2">
    <source>
        <dbReference type="Proteomes" id="UP000027463"/>
    </source>
</evidence>
<protein>
    <submittedName>
        <fullName evidence="1">Uncharacterized protein</fullName>
    </submittedName>
</protein>
<name>A0ABR4TMZ4_9PROT</name>